<evidence type="ECO:0000313" key="2">
    <source>
        <dbReference type="EMBL" id="KAE8167103.1"/>
    </source>
</evidence>
<feature type="region of interest" description="Disordered" evidence="1">
    <location>
        <begin position="80"/>
        <end position="148"/>
    </location>
</feature>
<sequence length="251" mass="28210">MHYVYYASLYTVWALMPVGIPNRKWWAEMASFLEECLLIIQLGGNDRFKIKKVNPVVDEGYETGDGSDCGGGFRGCVGNEYSEDEGLSESDSEGQGSEHERDRGGGHVDADVDADDEDGSEVDTVINHEGHVTGEGDEDEGRQNDMQGQNHGHAWEIVSWDHMDASGNVVSSEERQRLDAHGHGHRDSQYRAWALKTLLKYGTTFHWDDENGEPSFDDVRYQLWQAVCHDLREIDLKLGGRVYTKPALGFR</sequence>
<feature type="compositionally biased region" description="Basic and acidic residues" evidence="1">
    <location>
        <begin position="96"/>
        <end position="110"/>
    </location>
</feature>
<evidence type="ECO:0000256" key="1">
    <source>
        <dbReference type="SAM" id="MobiDB-lite"/>
    </source>
</evidence>
<dbReference type="EMBL" id="ML738591">
    <property type="protein sequence ID" value="KAE8167103.1"/>
    <property type="molecule type" value="Genomic_DNA"/>
</dbReference>
<name>A0A5N6V8F5_ASPTM</name>
<proteinExistence type="predicted"/>
<accession>A0A5N6V8F5</accession>
<dbReference type="AlphaFoldDB" id="A0A5N6V8F5"/>
<reference evidence="2 3" key="1">
    <citation type="submission" date="2019-04" db="EMBL/GenBank/DDBJ databases">
        <title>Friends and foes A comparative genomics study of 23 Aspergillus species from section Flavi.</title>
        <authorList>
            <consortium name="DOE Joint Genome Institute"/>
            <person name="Kjaerbolling I."/>
            <person name="Vesth T."/>
            <person name="Frisvad J.C."/>
            <person name="Nybo J.L."/>
            <person name="Theobald S."/>
            <person name="Kildgaard S."/>
            <person name="Isbrandt T."/>
            <person name="Kuo A."/>
            <person name="Sato A."/>
            <person name="Lyhne E.K."/>
            <person name="Kogle M.E."/>
            <person name="Wiebenga A."/>
            <person name="Kun R.S."/>
            <person name="Lubbers R.J."/>
            <person name="Makela M.R."/>
            <person name="Barry K."/>
            <person name="Chovatia M."/>
            <person name="Clum A."/>
            <person name="Daum C."/>
            <person name="Haridas S."/>
            <person name="He G."/>
            <person name="LaButti K."/>
            <person name="Lipzen A."/>
            <person name="Mondo S."/>
            <person name="Riley R."/>
            <person name="Salamov A."/>
            <person name="Simmons B.A."/>
            <person name="Magnuson J.K."/>
            <person name="Henrissat B."/>
            <person name="Mortensen U.H."/>
            <person name="Larsen T.O."/>
            <person name="Devries R.P."/>
            <person name="Grigoriev I.V."/>
            <person name="Machida M."/>
            <person name="Baker S.E."/>
            <person name="Andersen M.R."/>
        </authorList>
    </citation>
    <scope>NUCLEOTIDE SEQUENCE [LARGE SCALE GENOMIC DNA]</scope>
    <source>
        <strain evidence="2 3">CBS 117626</strain>
    </source>
</reference>
<dbReference type="OrthoDB" id="4501510at2759"/>
<feature type="compositionally biased region" description="Acidic residues" evidence="1">
    <location>
        <begin position="111"/>
        <end position="121"/>
    </location>
</feature>
<gene>
    <name evidence="2" type="ORF">BDV40DRAFT_296130</name>
</gene>
<dbReference type="Proteomes" id="UP000326950">
    <property type="component" value="Unassembled WGS sequence"/>
</dbReference>
<feature type="compositionally biased region" description="Acidic residues" evidence="1">
    <location>
        <begin position="81"/>
        <end position="92"/>
    </location>
</feature>
<keyword evidence="3" id="KW-1185">Reference proteome</keyword>
<protein>
    <submittedName>
        <fullName evidence="2">Uncharacterized protein</fullName>
    </submittedName>
</protein>
<organism evidence="2 3">
    <name type="scientific">Aspergillus tamarii</name>
    <dbReference type="NCBI Taxonomy" id="41984"/>
    <lineage>
        <taxon>Eukaryota</taxon>
        <taxon>Fungi</taxon>
        <taxon>Dikarya</taxon>
        <taxon>Ascomycota</taxon>
        <taxon>Pezizomycotina</taxon>
        <taxon>Eurotiomycetes</taxon>
        <taxon>Eurotiomycetidae</taxon>
        <taxon>Eurotiales</taxon>
        <taxon>Aspergillaceae</taxon>
        <taxon>Aspergillus</taxon>
        <taxon>Aspergillus subgen. Circumdati</taxon>
    </lineage>
</organism>
<evidence type="ECO:0000313" key="3">
    <source>
        <dbReference type="Proteomes" id="UP000326950"/>
    </source>
</evidence>